<keyword evidence="1" id="KW-1133">Transmembrane helix</keyword>
<keyword evidence="1" id="KW-0812">Transmembrane</keyword>
<evidence type="ECO:0000256" key="1">
    <source>
        <dbReference type="SAM" id="Phobius"/>
    </source>
</evidence>
<feature type="transmembrane region" description="Helical" evidence="1">
    <location>
        <begin position="77"/>
        <end position="101"/>
    </location>
</feature>
<dbReference type="AlphaFoldDB" id="A0A0A1UT55"/>
<proteinExistence type="predicted"/>
<reference evidence="2 3" key="1">
    <citation type="submission" date="2014-02" db="EMBL/GenBank/DDBJ databases">
        <title>The genome sequence of the entomopathogenic fungus Metarhizium robertsii ARSEF 2575.</title>
        <authorList>
            <person name="Giuliano Garisto Donzelli B."/>
            <person name="Roe B.A."/>
            <person name="Macmil S.L."/>
            <person name="Krasnoff S.B."/>
            <person name="Gibson D.M."/>
        </authorList>
    </citation>
    <scope>NUCLEOTIDE SEQUENCE [LARGE SCALE GENOMIC DNA]</scope>
    <source>
        <strain evidence="2 3">ARSEF 2575</strain>
    </source>
</reference>
<dbReference type="HOGENOM" id="CLU_542952_0_0_1"/>
<name>A0A0A1UT55_9HYPO</name>
<feature type="transmembrane region" description="Helical" evidence="1">
    <location>
        <begin position="17"/>
        <end position="37"/>
    </location>
</feature>
<dbReference type="OrthoDB" id="5399485at2759"/>
<protein>
    <submittedName>
        <fullName evidence="2">Uncharacterized protein</fullName>
    </submittedName>
</protein>
<gene>
    <name evidence="2" type="ORF">X797_007815</name>
</gene>
<organism evidence="2 3">
    <name type="scientific">Metarhizium robertsii</name>
    <dbReference type="NCBI Taxonomy" id="568076"/>
    <lineage>
        <taxon>Eukaryota</taxon>
        <taxon>Fungi</taxon>
        <taxon>Dikarya</taxon>
        <taxon>Ascomycota</taxon>
        <taxon>Pezizomycotina</taxon>
        <taxon>Sordariomycetes</taxon>
        <taxon>Hypocreomycetidae</taxon>
        <taxon>Hypocreales</taxon>
        <taxon>Clavicipitaceae</taxon>
        <taxon>Metarhizium</taxon>
    </lineage>
</organism>
<accession>A0A0A1UT55</accession>
<evidence type="ECO:0000313" key="3">
    <source>
        <dbReference type="Proteomes" id="UP000030151"/>
    </source>
</evidence>
<feature type="transmembrane region" description="Helical" evidence="1">
    <location>
        <begin position="351"/>
        <end position="376"/>
    </location>
</feature>
<dbReference type="eggNOG" id="ENOG502SQXK">
    <property type="taxonomic scope" value="Eukaryota"/>
</dbReference>
<dbReference type="EMBL" id="JELW01000021">
    <property type="protein sequence ID" value="EXU99092.1"/>
    <property type="molecule type" value="Genomic_DNA"/>
</dbReference>
<evidence type="ECO:0000313" key="2">
    <source>
        <dbReference type="EMBL" id="EXU99092.1"/>
    </source>
</evidence>
<keyword evidence="1" id="KW-0472">Membrane</keyword>
<dbReference type="Proteomes" id="UP000030151">
    <property type="component" value="Unassembled WGS sequence"/>
</dbReference>
<comment type="caution">
    <text evidence="2">The sequence shown here is derived from an EMBL/GenBank/DDBJ whole genome shotgun (WGS) entry which is preliminary data.</text>
</comment>
<sequence length="515" mass="55415">MIITVVSTATVRVLLRVYFIIFIAGTAWISKIALHILAKIIVARRRTVSATSAIGSLDGLDLVLTSFRLRRLAGGTVGFSILLLLFLLGKAADVLTAYLVVSKPVKDRCWFGQGLVFNDSVHNVYSQVNGRPVAVLQNAQIFAVNNTCPYGIYKKVNLDPSFCPDDMDIIGSWKCETTASLTLPAGTSNMTIINDLVSKKMLHANWFDEYSGNTGAGSNTNHLVVWSTSAAANSDGSDWGVLAAVQKNWEPDEPVQLEALNCTMNAPGATNTARSMASLYDLRVWAPTFQGLMYWGTNTPAVNNVADQLAMLLNTMVMISGGRNYLLATPGARQDPTQGCVKPAAYVPPTMIALFLLVLALSLLSLLAFLTLSIWYRILKGNLPADDVREIETVPQDVLEWALLAAGGHAYRARLPQPGAAVHNAQGHGNNGEEMEELYPVNLGENDLAAANGANMDLPLIQEGPGAPAAGDLGGVGEATGVLPIEARELREFRIGLGRVDGEGRTVRIFRRPGR</sequence>